<evidence type="ECO:0000256" key="12">
    <source>
        <dbReference type="SAM" id="SignalP"/>
    </source>
</evidence>
<keyword evidence="6" id="KW-0654">Proteoglycan</keyword>
<dbReference type="AlphaFoldDB" id="A0A804KJ35"/>
<dbReference type="Proteomes" id="UP000012960">
    <property type="component" value="Unplaced"/>
</dbReference>
<dbReference type="OMA" id="CNDAMAS"/>
<keyword evidence="16" id="KW-1185">Reference proteome</keyword>
<dbReference type="OrthoDB" id="694090at2759"/>
<feature type="domain" description="FAS1" evidence="13">
    <location>
        <begin position="25"/>
        <end position="156"/>
    </location>
</feature>
<dbReference type="GO" id="GO:0098552">
    <property type="term" value="C:side of membrane"/>
    <property type="evidence" value="ECO:0007669"/>
    <property type="project" value="UniProtKB-KW"/>
</dbReference>
<evidence type="ECO:0000259" key="13">
    <source>
        <dbReference type="PROSITE" id="PS50213"/>
    </source>
</evidence>
<proteinExistence type="inferred from homology"/>
<dbReference type="GO" id="GO:0005886">
    <property type="term" value="C:plasma membrane"/>
    <property type="evidence" value="ECO:0000318"/>
    <property type="project" value="GO_Central"/>
</dbReference>
<evidence type="ECO:0000256" key="10">
    <source>
        <dbReference type="ARBA" id="ARBA00024686"/>
    </source>
</evidence>
<evidence type="ECO:0000313" key="16">
    <source>
        <dbReference type="Proteomes" id="UP000012960"/>
    </source>
</evidence>
<evidence type="ECO:0000256" key="2">
    <source>
        <dbReference type="ARBA" id="ARBA00007843"/>
    </source>
</evidence>
<evidence type="ECO:0000256" key="1">
    <source>
        <dbReference type="ARBA" id="ARBA00004609"/>
    </source>
</evidence>
<gene>
    <name evidence="14" type="ORF">GSMUA_231560.1</name>
</gene>
<evidence type="ECO:0000256" key="6">
    <source>
        <dbReference type="ARBA" id="ARBA00022974"/>
    </source>
</evidence>
<dbReference type="Gramene" id="Ma09_t13210.1">
    <property type="protein sequence ID" value="Ma09_p13210.1"/>
    <property type="gene ID" value="Ma09_g13210"/>
</dbReference>
<organism evidence="15 16">
    <name type="scientific">Musa acuminata subsp. malaccensis</name>
    <name type="common">Wild banana</name>
    <name type="synonym">Musa malaccensis</name>
    <dbReference type="NCBI Taxonomy" id="214687"/>
    <lineage>
        <taxon>Eukaryota</taxon>
        <taxon>Viridiplantae</taxon>
        <taxon>Streptophyta</taxon>
        <taxon>Embryophyta</taxon>
        <taxon>Tracheophyta</taxon>
        <taxon>Spermatophyta</taxon>
        <taxon>Magnoliopsida</taxon>
        <taxon>Liliopsida</taxon>
        <taxon>Zingiberales</taxon>
        <taxon>Musaceae</taxon>
        <taxon>Musa</taxon>
    </lineage>
</organism>
<evidence type="ECO:0000256" key="5">
    <source>
        <dbReference type="ARBA" id="ARBA00022729"/>
    </source>
</evidence>
<evidence type="ECO:0000256" key="9">
    <source>
        <dbReference type="ARBA" id="ARBA00023288"/>
    </source>
</evidence>
<feature type="compositionally biased region" description="Low complexity" evidence="11">
    <location>
        <begin position="201"/>
        <end position="225"/>
    </location>
</feature>
<keyword evidence="8" id="KW-0325">Glycoprotein</keyword>
<dbReference type="EMBL" id="HG996474">
    <property type="protein sequence ID" value="CAG1835051.1"/>
    <property type="molecule type" value="Genomic_DNA"/>
</dbReference>
<reference evidence="15" key="2">
    <citation type="submission" date="2021-05" db="UniProtKB">
        <authorList>
            <consortium name="EnsemblPlants"/>
        </authorList>
    </citation>
    <scope>IDENTIFICATION</scope>
    <source>
        <strain evidence="15">subsp. malaccensis</strain>
    </source>
</reference>
<dbReference type="EnsemblPlants" id="Ma09_t13210.1">
    <property type="protein sequence ID" value="Ma09_p13210.1"/>
    <property type="gene ID" value="Ma09_g13210"/>
</dbReference>
<comment type="subcellular location">
    <subcellularLocation>
        <location evidence="1">Cell membrane</location>
        <topology evidence="1">Lipid-anchor</topology>
        <topology evidence="1">GPI-anchor</topology>
    </subcellularLocation>
</comment>
<dbReference type="InterPro" id="IPR036378">
    <property type="entry name" value="FAS1_dom_sf"/>
</dbReference>
<dbReference type="Gene3D" id="2.30.180.10">
    <property type="entry name" value="FAS1 domain"/>
    <property type="match status" value="1"/>
</dbReference>
<dbReference type="PANTHER" id="PTHR32382:SF6">
    <property type="entry name" value="FASCICLIN-LIKE ARABINOGALACTAN PROTEIN 14"/>
    <property type="match status" value="1"/>
</dbReference>
<dbReference type="InterPro" id="IPR000782">
    <property type="entry name" value="FAS1_domain"/>
</dbReference>
<evidence type="ECO:0000313" key="15">
    <source>
        <dbReference type="EnsemblPlants" id="Ma09_p13210.1"/>
    </source>
</evidence>
<keyword evidence="9" id="KW-0449">Lipoprotein</keyword>
<feature type="region of interest" description="Disordered" evidence="11">
    <location>
        <begin position="192"/>
        <end position="259"/>
    </location>
</feature>
<dbReference type="PANTHER" id="PTHR32382">
    <property type="entry name" value="FASCICLIN-LIKE ARABINOGALACTAN PROTEIN"/>
    <property type="match status" value="1"/>
</dbReference>
<evidence type="ECO:0000256" key="7">
    <source>
        <dbReference type="ARBA" id="ARBA00023136"/>
    </source>
</evidence>
<sequence length="281" mass="28807">MASSPQLSLLLVFVSFLVLLSSATAHNITRLLSQFPDFSNFNSLLSQADIASEVNRRQTITVLAVDNSAASSLSSLDSDTLKQVLSIHVILDYYDKEKIHNLKRRSTLFTTLFQTTGVAANRMGFLNATKLSDGRLAFGSGVPGSPLVATYVKSVAAKPYNLSVLQISAVIVPQGINGTPLAPFGAPITAPPEVPVPAPAPVDDSTADSPAEAPEASAPEPAADAPEADAPDADSPAAGPAADGDAPSPAEGEEDQKSAAVPVAGCISVGLTVAGALFFAV</sequence>
<feature type="compositionally biased region" description="Low complexity" evidence="11">
    <location>
        <begin position="233"/>
        <end position="250"/>
    </location>
</feature>
<evidence type="ECO:0000256" key="4">
    <source>
        <dbReference type="ARBA" id="ARBA00022622"/>
    </source>
</evidence>
<keyword evidence="4" id="KW-0336">GPI-anchor</keyword>
<comment type="function">
    <text evidence="10">May be a cell surface adhesion protein.</text>
</comment>
<evidence type="ECO:0000313" key="14">
    <source>
        <dbReference type="EMBL" id="CAG1835051.1"/>
    </source>
</evidence>
<dbReference type="FunFam" id="2.30.180.10:FF:000015">
    <property type="entry name" value="Fasciclin-like arabinogalactan protein 3"/>
    <property type="match status" value="1"/>
</dbReference>
<dbReference type="Pfam" id="PF02469">
    <property type="entry name" value="Fasciclin"/>
    <property type="match status" value="1"/>
</dbReference>
<feature type="signal peptide" evidence="12">
    <location>
        <begin position="1"/>
        <end position="25"/>
    </location>
</feature>
<feature type="chain" id="PRO_5043242375" evidence="12">
    <location>
        <begin position="26"/>
        <end position="281"/>
    </location>
</feature>
<keyword evidence="5 12" id="KW-0732">Signal</keyword>
<dbReference type="SUPFAM" id="SSF82153">
    <property type="entry name" value="FAS1 domain"/>
    <property type="match status" value="1"/>
</dbReference>
<dbReference type="InterPro" id="IPR033254">
    <property type="entry name" value="Plant_FLA"/>
</dbReference>
<evidence type="ECO:0000256" key="8">
    <source>
        <dbReference type="ARBA" id="ARBA00023180"/>
    </source>
</evidence>
<dbReference type="PROSITE" id="PS50213">
    <property type="entry name" value="FAS1"/>
    <property type="match status" value="1"/>
</dbReference>
<evidence type="ECO:0000256" key="3">
    <source>
        <dbReference type="ARBA" id="ARBA00022475"/>
    </source>
</evidence>
<name>A0A804KJ35_MUSAM</name>
<protein>
    <submittedName>
        <fullName evidence="14">(wild Malaysian banana) hypothetical protein</fullName>
    </submittedName>
</protein>
<comment type="similarity">
    <text evidence="2">Belongs to the fasciclin-like AGP family.</text>
</comment>
<keyword evidence="3" id="KW-1003">Cell membrane</keyword>
<reference evidence="14" key="1">
    <citation type="submission" date="2021-03" db="EMBL/GenBank/DDBJ databases">
        <authorList>
            <consortium name="Genoscope - CEA"/>
            <person name="William W."/>
        </authorList>
    </citation>
    <scope>NUCLEOTIDE SEQUENCE</scope>
    <source>
        <strain evidence="14">Doubled-haploid Pahang</strain>
    </source>
</reference>
<keyword evidence="7" id="KW-0472">Membrane</keyword>
<evidence type="ECO:0000256" key="11">
    <source>
        <dbReference type="SAM" id="MobiDB-lite"/>
    </source>
</evidence>
<accession>A0A804KJ35</accession>